<comment type="caution">
    <text evidence="2">The sequence shown here is derived from an EMBL/GenBank/DDBJ whole genome shotgun (WGS) entry which is preliminary data.</text>
</comment>
<gene>
    <name evidence="2" type="ORF">A5893_01565</name>
</gene>
<dbReference type="InterPro" id="IPR019223">
    <property type="entry name" value="DUF2147"/>
</dbReference>
<sequence length="135" mass="15659">MKKINRILPLLFLILISLSISSFVNIKHQQKEDSILGKWEEESSVRTIEIYKSGDEYFGKILTNKHQDEDQLTPGTIMMDGFVFNKDEDNWQGKVVIPSKDMVLNGKIILENENQIKSFAKIAFISKSKIWNRIK</sequence>
<dbReference type="OrthoDB" id="9814399at2"/>
<evidence type="ECO:0000259" key="1">
    <source>
        <dbReference type="Pfam" id="PF09917"/>
    </source>
</evidence>
<dbReference type="Gene3D" id="2.40.128.520">
    <property type="match status" value="1"/>
</dbReference>
<keyword evidence="3" id="KW-1185">Reference proteome</keyword>
<reference evidence="2 3" key="1">
    <citation type="submission" date="2016-04" db="EMBL/GenBank/DDBJ databases">
        <authorList>
            <person name="Evans L.H."/>
            <person name="Alamgir A."/>
            <person name="Owens N."/>
            <person name="Weber N.D."/>
            <person name="Virtaneva K."/>
            <person name="Barbian K."/>
            <person name="Babar A."/>
            <person name="Rosenke K."/>
        </authorList>
    </citation>
    <scope>NUCLEOTIDE SEQUENCE [LARGE SCALE GENOMIC DNA]</scope>
    <source>
        <strain evidence="2 3">CCM 8644</strain>
    </source>
</reference>
<dbReference type="Pfam" id="PF09917">
    <property type="entry name" value="DUF2147"/>
    <property type="match status" value="1"/>
</dbReference>
<name>A0A179DLD6_9SPHI</name>
<dbReference type="Proteomes" id="UP000078459">
    <property type="component" value="Unassembled WGS sequence"/>
</dbReference>
<dbReference type="AlphaFoldDB" id="A0A179DLD6"/>
<evidence type="ECO:0000313" key="3">
    <source>
        <dbReference type="Proteomes" id="UP000078459"/>
    </source>
</evidence>
<accession>A0A179DLD6</accession>
<evidence type="ECO:0000313" key="2">
    <source>
        <dbReference type="EMBL" id="OAQ41831.1"/>
    </source>
</evidence>
<reference evidence="2 3" key="2">
    <citation type="submission" date="2016-06" db="EMBL/GenBank/DDBJ databases">
        <title>Pedobacter psychrophilus sp. nov., isolated from Antarctic fragmentary rock.</title>
        <authorList>
            <person name="Svec P."/>
        </authorList>
    </citation>
    <scope>NUCLEOTIDE SEQUENCE [LARGE SCALE GENOMIC DNA]</scope>
    <source>
        <strain evidence="2 3">CCM 8644</strain>
    </source>
</reference>
<dbReference type="RefSeq" id="WP_068820862.1">
    <property type="nucleotide sequence ID" value="NZ_LWHJ01000011.1"/>
</dbReference>
<proteinExistence type="predicted"/>
<feature type="domain" description="DUF2147" evidence="1">
    <location>
        <begin position="37"/>
        <end position="133"/>
    </location>
</feature>
<organism evidence="2 3">
    <name type="scientific">Pedobacter psychrophilus</name>
    <dbReference type="NCBI Taxonomy" id="1826909"/>
    <lineage>
        <taxon>Bacteria</taxon>
        <taxon>Pseudomonadati</taxon>
        <taxon>Bacteroidota</taxon>
        <taxon>Sphingobacteriia</taxon>
        <taxon>Sphingobacteriales</taxon>
        <taxon>Sphingobacteriaceae</taxon>
        <taxon>Pedobacter</taxon>
    </lineage>
</organism>
<dbReference type="EMBL" id="LWHJ01000011">
    <property type="protein sequence ID" value="OAQ41831.1"/>
    <property type="molecule type" value="Genomic_DNA"/>
</dbReference>
<protein>
    <recommendedName>
        <fullName evidence="1">DUF2147 domain-containing protein</fullName>
    </recommendedName>
</protein>